<evidence type="ECO:0000313" key="2">
    <source>
        <dbReference type="Proteomes" id="UP000002282"/>
    </source>
</evidence>
<name>A0A0R1E3R6_DROYA</name>
<reference evidence="1 2" key="2">
    <citation type="journal article" date="2007" name="PLoS Biol.">
        <title>Principles of genome evolution in the Drosophila melanogaster species group.</title>
        <authorList>
            <person name="Ranz J.M."/>
            <person name="Maurin D."/>
            <person name="Chan Y.S."/>
            <person name="von Grotthuss M."/>
            <person name="Hillier L.W."/>
            <person name="Roote J."/>
            <person name="Ashburner M."/>
            <person name="Bergman C.M."/>
        </authorList>
    </citation>
    <scope>NUCLEOTIDE SEQUENCE [LARGE SCALE GENOMIC DNA]</scope>
    <source>
        <strain evidence="2">Tai18E2 / Tucson 14021-0261.01</strain>
    </source>
</reference>
<dbReference type="SMR" id="A0A0R1E3R6"/>
<accession>A0A0R1E3R6</accession>
<dbReference type="EMBL" id="CM000160">
    <property type="protein sequence ID" value="KRK03869.1"/>
    <property type="molecule type" value="Genomic_DNA"/>
</dbReference>
<evidence type="ECO:0000313" key="1">
    <source>
        <dbReference type="EMBL" id="KRK03869.1"/>
    </source>
</evidence>
<gene>
    <name evidence="1" type="primary">Dyak\GE28007</name>
    <name evidence="1" type="synonym">GE28007</name>
    <name evidence="1" type="ORF">Dyak_GE28007</name>
</gene>
<reference evidence="1 2" key="1">
    <citation type="journal article" date="2007" name="Nature">
        <title>Evolution of genes and genomes on the Drosophila phylogeny.</title>
        <authorList>
            <consortium name="Drosophila 12 Genomes Consortium"/>
            <person name="Clark A.G."/>
            <person name="Eisen M.B."/>
            <person name="Smith D.R."/>
            <person name="Bergman C.M."/>
            <person name="Oliver B."/>
            <person name="Markow T.A."/>
            <person name="Kaufman T.C."/>
            <person name="Kellis M."/>
            <person name="Gelbart W."/>
            <person name="Iyer V.N."/>
            <person name="Pollard D.A."/>
            <person name="Sackton T.B."/>
            <person name="Larracuente A.M."/>
            <person name="Singh N.D."/>
            <person name="Abad J.P."/>
            <person name="Abt D.N."/>
            <person name="Adryan B."/>
            <person name="Aguade M."/>
            <person name="Akashi H."/>
            <person name="Anderson W.W."/>
            <person name="Aquadro C.F."/>
            <person name="Ardell D.H."/>
            <person name="Arguello R."/>
            <person name="Artieri C.G."/>
            <person name="Barbash D.A."/>
            <person name="Barker D."/>
            <person name="Barsanti P."/>
            <person name="Batterham P."/>
            <person name="Batzoglou S."/>
            <person name="Begun D."/>
            <person name="Bhutkar A."/>
            <person name="Blanco E."/>
            <person name="Bosak S.A."/>
            <person name="Bradley R.K."/>
            <person name="Brand A.D."/>
            <person name="Brent M.R."/>
            <person name="Brooks A.N."/>
            <person name="Brown R.H."/>
            <person name="Butlin R.K."/>
            <person name="Caggese C."/>
            <person name="Calvi B.R."/>
            <person name="Bernardo de Carvalho A."/>
            <person name="Caspi A."/>
            <person name="Castrezana S."/>
            <person name="Celniker S.E."/>
            <person name="Chang J.L."/>
            <person name="Chapple C."/>
            <person name="Chatterji S."/>
            <person name="Chinwalla A."/>
            <person name="Civetta A."/>
            <person name="Clifton S.W."/>
            <person name="Comeron J.M."/>
            <person name="Costello J.C."/>
            <person name="Coyne J.A."/>
            <person name="Daub J."/>
            <person name="David R.G."/>
            <person name="Delcher A.L."/>
            <person name="Delehaunty K."/>
            <person name="Do C.B."/>
            <person name="Ebling H."/>
            <person name="Edwards K."/>
            <person name="Eickbush T."/>
            <person name="Evans J.D."/>
            <person name="Filipski A."/>
            <person name="Findeiss S."/>
            <person name="Freyhult E."/>
            <person name="Fulton L."/>
            <person name="Fulton R."/>
            <person name="Garcia A.C."/>
            <person name="Gardiner A."/>
            <person name="Garfield D.A."/>
            <person name="Garvin B.E."/>
            <person name="Gibson G."/>
            <person name="Gilbert D."/>
            <person name="Gnerre S."/>
            <person name="Godfrey J."/>
            <person name="Good R."/>
            <person name="Gotea V."/>
            <person name="Gravely B."/>
            <person name="Greenberg A.J."/>
            <person name="Griffiths-Jones S."/>
            <person name="Gross S."/>
            <person name="Guigo R."/>
            <person name="Gustafson E.A."/>
            <person name="Haerty W."/>
            <person name="Hahn M.W."/>
            <person name="Halligan D.L."/>
            <person name="Halpern A.L."/>
            <person name="Halter G.M."/>
            <person name="Han M.V."/>
            <person name="Heger A."/>
            <person name="Hillier L."/>
            <person name="Hinrichs A.S."/>
            <person name="Holmes I."/>
            <person name="Hoskins R.A."/>
            <person name="Hubisz M.J."/>
            <person name="Hultmark D."/>
            <person name="Huntley M.A."/>
            <person name="Jaffe D.B."/>
            <person name="Jagadeeshan S."/>
            <person name="Jeck W.R."/>
            <person name="Johnson J."/>
            <person name="Jones C.D."/>
            <person name="Jordan W.C."/>
            <person name="Karpen G.H."/>
            <person name="Kataoka E."/>
            <person name="Keightley P.D."/>
            <person name="Kheradpour P."/>
            <person name="Kirkness E.F."/>
            <person name="Koerich L.B."/>
            <person name="Kristiansen K."/>
            <person name="Kudrna D."/>
            <person name="Kulathinal R.J."/>
            <person name="Kumar S."/>
            <person name="Kwok R."/>
            <person name="Lander E."/>
            <person name="Langley C.H."/>
            <person name="Lapoint R."/>
            <person name="Lazzaro B.P."/>
            <person name="Lee S.J."/>
            <person name="Levesque L."/>
            <person name="Li R."/>
            <person name="Lin C.F."/>
            <person name="Lin M.F."/>
            <person name="Lindblad-Toh K."/>
            <person name="Llopart A."/>
            <person name="Long M."/>
            <person name="Low L."/>
            <person name="Lozovsky E."/>
            <person name="Lu J."/>
            <person name="Luo M."/>
            <person name="Machado C.A."/>
            <person name="Makalowski W."/>
            <person name="Marzo M."/>
            <person name="Matsuda M."/>
            <person name="Matzkin L."/>
            <person name="McAllister B."/>
            <person name="McBride C.S."/>
            <person name="McKernan B."/>
            <person name="McKernan K."/>
            <person name="Mendez-Lago M."/>
            <person name="Minx P."/>
            <person name="Mollenhauer M.U."/>
            <person name="Montooth K."/>
            <person name="Mount S.M."/>
            <person name="Mu X."/>
            <person name="Myers E."/>
            <person name="Negre B."/>
            <person name="Newfeld S."/>
            <person name="Nielsen R."/>
            <person name="Noor M.A."/>
            <person name="O'Grady P."/>
            <person name="Pachter L."/>
            <person name="Papaceit M."/>
            <person name="Parisi M.J."/>
            <person name="Parisi M."/>
            <person name="Parts L."/>
            <person name="Pedersen J.S."/>
            <person name="Pesole G."/>
            <person name="Phillippy A.M."/>
            <person name="Ponting C.P."/>
            <person name="Pop M."/>
            <person name="Porcelli D."/>
            <person name="Powell J.R."/>
            <person name="Prohaska S."/>
            <person name="Pruitt K."/>
            <person name="Puig M."/>
            <person name="Quesneville H."/>
            <person name="Ram K.R."/>
            <person name="Rand D."/>
            <person name="Rasmussen M.D."/>
            <person name="Reed L.K."/>
            <person name="Reenan R."/>
            <person name="Reily A."/>
            <person name="Remington K.A."/>
            <person name="Rieger T.T."/>
            <person name="Ritchie M.G."/>
            <person name="Robin C."/>
            <person name="Rogers Y.H."/>
            <person name="Rohde C."/>
            <person name="Rozas J."/>
            <person name="Rubenfield M.J."/>
            <person name="Ruiz A."/>
            <person name="Russo S."/>
            <person name="Salzberg S.L."/>
            <person name="Sanchez-Gracia A."/>
            <person name="Saranga D.J."/>
            <person name="Sato H."/>
            <person name="Schaeffer S.W."/>
            <person name="Schatz M.C."/>
            <person name="Schlenke T."/>
            <person name="Schwartz R."/>
            <person name="Segarra C."/>
            <person name="Singh R.S."/>
            <person name="Sirot L."/>
            <person name="Sirota M."/>
            <person name="Sisneros N.B."/>
            <person name="Smith C.D."/>
            <person name="Smith T.F."/>
            <person name="Spieth J."/>
            <person name="Stage D.E."/>
            <person name="Stark A."/>
            <person name="Stephan W."/>
            <person name="Strausberg R.L."/>
            <person name="Strempel S."/>
            <person name="Sturgill D."/>
            <person name="Sutton G."/>
            <person name="Sutton G.G."/>
            <person name="Tao W."/>
            <person name="Teichmann S."/>
            <person name="Tobari Y.N."/>
            <person name="Tomimura Y."/>
            <person name="Tsolas J.M."/>
            <person name="Valente V.L."/>
            <person name="Venter E."/>
            <person name="Venter J.C."/>
            <person name="Vicario S."/>
            <person name="Vieira F.G."/>
            <person name="Vilella A.J."/>
            <person name="Villasante A."/>
            <person name="Walenz B."/>
            <person name="Wang J."/>
            <person name="Wasserman M."/>
            <person name="Watts T."/>
            <person name="Wilson D."/>
            <person name="Wilson R.K."/>
            <person name="Wing R.A."/>
            <person name="Wolfner M.F."/>
            <person name="Wong A."/>
            <person name="Wong G.K."/>
            <person name="Wu C.I."/>
            <person name="Wu G."/>
            <person name="Yamamoto D."/>
            <person name="Yang H.P."/>
            <person name="Yang S.P."/>
            <person name="Yorke J.A."/>
            <person name="Yoshida K."/>
            <person name="Zdobnov E."/>
            <person name="Zhang P."/>
            <person name="Zhang Y."/>
            <person name="Zimin A.V."/>
            <person name="Baldwin J."/>
            <person name="Abdouelleil A."/>
            <person name="Abdulkadir J."/>
            <person name="Abebe A."/>
            <person name="Abera B."/>
            <person name="Abreu J."/>
            <person name="Acer S.C."/>
            <person name="Aftuck L."/>
            <person name="Alexander A."/>
            <person name="An P."/>
            <person name="Anderson E."/>
            <person name="Anderson S."/>
            <person name="Arachi H."/>
            <person name="Azer M."/>
            <person name="Bachantsang P."/>
            <person name="Barry A."/>
            <person name="Bayul T."/>
            <person name="Berlin A."/>
            <person name="Bessette D."/>
            <person name="Bloom T."/>
            <person name="Blye J."/>
            <person name="Boguslavskiy L."/>
            <person name="Bonnet C."/>
            <person name="Boukhgalter B."/>
            <person name="Bourzgui I."/>
            <person name="Brown A."/>
            <person name="Cahill P."/>
            <person name="Channer S."/>
            <person name="Cheshatsang Y."/>
            <person name="Chuda L."/>
            <person name="Citroen M."/>
            <person name="Collymore A."/>
            <person name="Cooke P."/>
            <person name="Costello M."/>
            <person name="D'Aco K."/>
            <person name="Daza R."/>
            <person name="De Haan G."/>
            <person name="DeGray S."/>
            <person name="DeMaso C."/>
            <person name="Dhargay N."/>
            <person name="Dooley K."/>
            <person name="Dooley E."/>
            <person name="Doricent M."/>
            <person name="Dorje P."/>
            <person name="Dorjee K."/>
            <person name="Dupes A."/>
            <person name="Elong R."/>
            <person name="Falk J."/>
            <person name="Farina A."/>
            <person name="Faro S."/>
            <person name="Ferguson D."/>
            <person name="Fisher S."/>
            <person name="Foley C.D."/>
            <person name="Franke A."/>
            <person name="Friedrich D."/>
            <person name="Gadbois L."/>
            <person name="Gearin G."/>
            <person name="Gearin C.R."/>
            <person name="Giannoukos G."/>
            <person name="Goode T."/>
            <person name="Graham J."/>
            <person name="Grandbois E."/>
            <person name="Grewal S."/>
            <person name="Gyaltsen K."/>
            <person name="Hafez N."/>
            <person name="Hagos B."/>
            <person name="Hall J."/>
            <person name="Henson C."/>
            <person name="Hollinger A."/>
            <person name="Honan T."/>
            <person name="Huard M.D."/>
            <person name="Hughes L."/>
            <person name="Hurhula B."/>
            <person name="Husby M.E."/>
            <person name="Kamat A."/>
            <person name="Kanga B."/>
            <person name="Kashin S."/>
            <person name="Khazanovich D."/>
            <person name="Kisner P."/>
            <person name="Lance K."/>
            <person name="Lara M."/>
            <person name="Lee W."/>
            <person name="Lennon N."/>
            <person name="Letendre F."/>
            <person name="LeVine R."/>
            <person name="Lipovsky A."/>
            <person name="Liu X."/>
            <person name="Liu J."/>
            <person name="Liu S."/>
            <person name="Lokyitsang T."/>
            <person name="Lokyitsang Y."/>
            <person name="Lubonja R."/>
            <person name="Lui A."/>
            <person name="MacDonald P."/>
            <person name="Magnisalis V."/>
            <person name="Maru K."/>
            <person name="Matthews C."/>
            <person name="McCusker W."/>
            <person name="McDonough S."/>
            <person name="Mehta T."/>
            <person name="Meldrim J."/>
            <person name="Meneus L."/>
            <person name="Mihai O."/>
            <person name="Mihalev A."/>
            <person name="Mihova T."/>
            <person name="Mittelman R."/>
            <person name="Mlenga V."/>
            <person name="Montmayeur A."/>
            <person name="Mulrain L."/>
            <person name="Navidi A."/>
            <person name="Naylor J."/>
            <person name="Negash T."/>
            <person name="Nguyen T."/>
            <person name="Nguyen N."/>
            <person name="Nicol R."/>
            <person name="Norbu C."/>
            <person name="Norbu N."/>
            <person name="Novod N."/>
            <person name="O'Neill B."/>
            <person name="Osman S."/>
            <person name="Markiewicz E."/>
            <person name="Oyono O.L."/>
            <person name="Patti C."/>
            <person name="Phunkhang P."/>
            <person name="Pierre F."/>
            <person name="Priest M."/>
            <person name="Raghuraman S."/>
            <person name="Rege F."/>
            <person name="Reyes R."/>
            <person name="Rise C."/>
            <person name="Rogov P."/>
            <person name="Ross K."/>
            <person name="Ryan E."/>
            <person name="Settipalli S."/>
            <person name="Shea T."/>
            <person name="Sherpa N."/>
            <person name="Shi L."/>
            <person name="Shih D."/>
            <person name="Sparrow T."/>
            <person name="Spaulding J."/>
            <person name="Stalker J."/>
            <person name="Stange-Thomann N."/>
            <person name="Stavropoulos S."/>
            <person name="Stone C."/>
            <person name="Strader C."/>
            <person name="Tesfaye S."/>
            <person name="Thomson T."/>
            <person name="Thoulutsang Y."/>
            <person name="Thoulutsang D."/>
            <person name="Topham K."/>
            <person name="Topping I."/>
            <person name="Tsamla T."/>
            <person name="Vassiliev H."/>
            <person name="Vo A."/>
            <person name="Wangchuk T."/>
            <person name="Wangdi T."/>
            <person name="Weiand M."/>
            <person name="Wilkinson J."/>
            <person name="Wilson A."/>
            <person name="Yadav S."/>
            <person name="Young G."/>
            <person name="Yu Q."/>
            <person name="Zembek L."/>
            <person name="Zhong D."/>
            <person name="Zimmer A."/>
            <person name="Zwirko Z."/>
            <person name="Jaffe D.B."/>
            <person name="Alvarez P."/>
            <person name="Brockman W."/>
            <person name="Butler J."/>
            <person name="Chin C."/>
            <person name="Gnerre S."/>
            <person name="Grabherr M."/>
            <person name="Kleber M."/>
            <person name="Mauceli E."/>
            <person name="MacCallum I."/>
        </authorList>
    </citation>
    <scope>NUCLEOTIDE SEQUENCE [LARGE SCALE GENOMIC DNA]</scope>
    <source>
        <strain evidence="2">Tai18E2 / Tucson 14021-0261.01</strain>
    </source>
</reference>
<dbReference type="KEGG" id="dya:Dyak_GE28007"/>
<dbReference type="AlphaFoldDB" id="A0A0R1E3R6"/>
<keyword evidence="2" id="KW-1185">Reference proteome</keyword>
<dbReference type="Proteomes" id="UP000002282">
    <property type="component" value="Chromosome 3R"/>
</dbReference>
<proteinExistence type="predicted"/>
<organism evidence="1 2">
    <name type="scientific">Drosophila yakuba</name>
    <name type="common">Fruit fly</name>
    <dbReference type="NCBI Taxonomy" id="7245"/>
    <lineage>
        <taxon>Eukaryota</taxon>
        <taxon>Metazoa</taxon>
        <taxon>Ecdysozoa</taxon>
        <taxon>Arthropoda</taxon>
        <taxon>Hexapoda</taxon>
        <taxon>Insecta</taxon>
        <taxon>Pterygota</taxon>
        <taxon>Neoptera</taxon>
        <taxon>Endopterygota</taxon>
        <taxon>Diptera</taxon>
        <taxon>Brachycera</taxon>
        <taxon>Muscomorpha</taxon>
        <taxon>Ephydroidea</taxon>
        <taxon>Drosophilidae</taxon>
        <taxon>Drosophila</taxon>
        <taxon>Sophophora</taxon>
    </lineage>
</organism>
<sequence>MTGFSNVEVKEIYTPAAAAAAAAAAAQPVKQDYKAKFSDWHCQSSTELPVTPPNSPSTLRAVAFPECVVITLPKR</sequence>
<protein>
    <submittedName>
        <fullName evidence="1">Uncharacterized protein</fullName>
    </submittedName>
</protein>